<dbReference type="Pfam" id="PF18379">
    <property type="entry name" value="FERM_F1"/>
    <property type="match status" value="1"/>
</dbReference>
<dbReference type="InterPro" id="IPR041155">
    <property type="entry name" value="FERM_F1"/>
</dbReference>
<dbReference type="GO" id="GO:0016301">
    <property type="term" value="F:kinase activity"/>
    <property type="evidence" value="ECO:0007669"/>
    <property type="project" value="UniProtKB-KW"/>
</dbReference>
<proteinExistence type="predicted"/>
<organism evidence="2 3">
    <name type="scientific">Saguinus oedipus</name>
    <name type="common">Cotton-top tamarin</name>
    <name type="synonym">Oedipomidas oedipus</name>
    <dbReference type="NCBI Taxonomy" id="9490"/>
    <lineage>
        <taxon>Eukaryota</taxon>
        <taxon>Metazoa</taxon>
        <taxon>Chordata</taxon>
        <taxon>Craniata</taxon>
        <taxon>Vertebrata</taxon>
        <taxon>Euteleostomi</taxon>
        <taxon>Mammalia</taxon>
        <taxon>Eutheria</taxon>
        <taxon>Euarchontoglires</taxon>
        <taxon>Primates</taxon>
        <taxon>Haplorrhini</taxon>
        <taxon>Platyrrhini</taxon>
        <taxon>Cebidae</taxon>
        <taxon>Callitrichinae</taxon>
        <taxon>Saguinus</taxon>
    </lineage>
</organism>
<dbReference type="EMBL" id="JASSZA010000019">
    <property type="protein sequence ID" value="KAK2087342.1"/>
    <property type="molecule type" value="Genomic_DNA"/>
</dbReference>
<keyword evidence="3" id="KW-1185">Reference proteome</keyword>
<dbReference type="PANTHER" id="PTHR45807">
    <property type="entry name" value="TYROSINE-PROTEIN KINASE HOPSCOTCH"/>
    <property type="match status" value="1"/>
</dbReference>
<dbReference type="InterPro" id="IPR000299">
    <property type="entry name" value="FERM_domain"/>
</dbReference>
<feature type="domain" description="FERM" evidence="1">
    <location>
        <begin position="26"/>
        <end position="123"/>
    </location>
</feature>
<sequence>MPLRHRGTAKGGKPVGDGAQPMATMGGLKVLLHWAGPGGGDPWVIFSKSSLTAEEVCIHIAHKLGITPPCFNLFALFNAQAQVWLPPNHILEIPRDAGLMLYFRMRWVETPLQSSFPPVVELV</sequence>
<evidence type="ECO:0000259" key="1">
    <source>
        <dbReference type="PROSITE" id="PS50057"/>
    </source>
</evidence>
<evidence type="ECO:0000313" key="3">
    <source>
        <dbReference type="Proteomes" id="UP001266305"/>
    </source>
</evidence>
<keyword evidence="2" id="KW-0418">Kinase</keyword>
<reference evidence="2 3" key="1">
    <citation type="submission" date="2023-05" db="EMBL/GenBank/DDBJ databases">
        <title>B98-5 Cell Line De Novo Hybrid Assembly: An Optical Mapping Approach.</title>
        <authorList>
            <person name="Kananen K."/>
            <person name="Auerbach J.A."/>
            <person name="Kautto E."/>
            <person name="Blachly J.S."/>
        </authorList>
    </citation>
    <scope>NUCLEOTIDE SEQUENCE [LARGE SCALE GENOMIC DNA]</scope>
    <source>
        <strain evidence="2">B95-8</strain>
        <tissue evidence="2">Cell line</tissue>
    </source>
</reference>
<dbReference type="Proteomes" id="UP001266305">
    <property type="component" value="Unassembled WGS sequence"/>
</dbReference>
<dbReference type="PROSITE" id="PS50057">
    <property type="entry name" value="FERM_3"/>
    <property type="match status" value="1"/>
</dbReference>
<dbReference type="InterPro" id="IPR051286">
    <property type="entry name" value="JAK"/>
</dbReference>
<name>A0ABQ9TRD7_SAGOE</name>
<dbReference type="PANTHER" id="PTHR45807:SF6">
    <property type="entry name" value="NON-RECEPTOR TYROSINE-PROTEIN KINASE TYK2"/>
    <property type="match status" value="1"/>
</dbReference>
<evidence type="ECO:0000313" key="2">
    <source>
        <dbReference type="EMBL" id="KAK2087342.1"/>
    </source>
</evidence>
<gene>
    <name evidence="2" type="primary">TYK2_3</name>
    <name evidence="2" type="ORF">P7K49_033249</name>
</gene>
<keyword evidence="2" id="KW-0808">Transferase</keyword>
<accession>A0ABQ9TRD7</accession>
<comment type="caution">
    <text evidence="2">The sequence shown here is derived from an EMBL/GenBank/DDBJ whole genome shotgun (WGS) entry which is preliminary data.</text>
</comment>
<protein>
    <submittedName>
        <fullName evidence="2">Non-receptor tyrosine-protein kinase tyk2</fullName>
    </submittedName>
</protein>